<name>A0AAN8S071_POLSC</name>
<proteinExistence type="predicted"/>
<evidence type="ECO:0000313" key="2">
    <source>
        <dbReference type="EMBL" id="KAK6621030.1"/>
    </source>
</evidence>
<feature type="region of interest" description="Disordered" evidence="1">
    <location>
        <begin position="95"/>
        <end position="128"/>
    </location>
</feature>
<evidence type="ECO:0000256" key="1">
    <source>
        <dbReference type="SAM" id="MobiDB-lite"/>
    </source>
</evidence>
<reference evidence="2 3" key="1">
    <citation type="submission" date="2023-10" db="EMBL/GenBank/DDBJ databases">
        <title>Genomes of two closely related lineages of the louse Polyplax serrata with different host specificities.</title>
        <authorList>
            <person name="Martinu J."/>
            <person name="Tarabai H."/>
            <person name="Stefka J."/>
            <person name="Hypsa V."/>
        </authorList>
    </citation>
    <scope>NUCLEOTIDE SEQUENCE [LARGE SCALE GENOMIC DNA]</scope>
    <source>
        <strain evidence="2">HR10_N</strain>
    </source>
</reference>
<dbReference type="EMBL" id="JAWJWE010000039">
    <property type="protein sequence ID" value="KAK6621030.1"/>
    <property type="molecule type" value="Genomic_DNA"/>
</dbReference>
<comment type="caution">
    <text evidence="2">The sequence shown here is derived from an EMBL/GenBank/DDBJ whole genome shotgun (WGS) entry which is preliminary data.</text>
</comment>
<gene>
    <name evidence="2" type="ORF">RUM43_011333</name>
</gene>
<accession>A0AAN8S071</accession>
<evidence type="ECO:0000313" key="3">
    <source>
        <dbReference type="Proteomes" id="UP001372834"/>
    </source>
</evidence>
<organism evidence="2 3">
    <name type="scientific">Polyplax serrata</name>
    <name type="common">Common mouse louse</name>
    <dbReference type="NCBI Taxonomy" id="468196"/>
    <lineage>
        <taxon>Eukaryota</taxon>
        <taxon>Metazoa</taxon>
        <taxon>Ecdysozoa</taxon>
        <taxon>Arthropoda</taxon>
        <taxon>Hexapoda</taxon>
        <taxon>Insecta</taxon>
        <taxon>Pterygota</taxon>
        <taxon>Neoptera</taxon>
        <taxon>Paraneoptera</taxon>
        <taxon>Psocodea</taxon>
        <taxon>Troctomorpha</taxon>
        <taxon>Phthiraptera</taxon>
        <taxon>Anoplura</taxon>
        <taxon>Polyplacidae</taxon>
        <taxon>Polyplax</taxon>
    </lineage>
</organism>
<protein>
    <submittedName>
        <fullName evidence="2">Uncharacterized protein</fullName>
    </submittedName>
</protein>
<sequence length="128" mass="14191">MSLKYQSDCDTMNVTANEYGKKSKIALVSLDESTCGGHQETDCLDEHTCSVCLDKVNGFVLRGGLPDARSFNELRALHLKEILSHPQSLCRELESADRPTHTHKHTPKGPVFMDTFPGEGADSRRSRS</sequence>
<dbReference type="Proteomes" id="UP001372834">
    <property type="component" value="Unassembled WGS sequence"/>
</dbReference>
<dbReference type="AlphaFoldDB" id="A0AAN8S071"/>